<organism evidence="1">
    <name type="scientific">Micrurus corallinus</name>
    <name type="common">Brazilian coral snake</name>
    <dbReference type="NCBI Taxonomy" id="54390"/>
    <lineage>
        <taxon>Eukaryota</taxon>
        <taxon>Metazoa</taxon>
        <taxon>Chordata</taxon>
        <taxon>Craniata</taxon>
        <taxon>Vertebrata</taxon>
        <taxon>Euteleostomi</taxon>
        <taxon>Lepidosauria</taxon>
        <taxon>Squamata</taxon>
        <taxon>Bifurcata</taxon>
        <taxon>Unidentata</taxon>
        <taxon>Episquamata</taxon>
        <taxon>Toxicofera</taxon>
        <taxon>Serpentes</taxon>
        <taxon>Colubroidea</taxon>
        <taxon>Elapidae</taxon>
        <taxon>Elapinae</taxon>
        <taxon>Micrurus</taxon>
    </lineage>
</organism>
<dbReference type="AlphaFoldDB" id="A0A2D4F4M5"/>
<sequence>MWVSGSSHLGFALPGLLQRHLTQLSCTFREHPLNGEFSCNPQLGMEMQWGCCKIIGCLHTNYKPSLPGRNVDEPTLCCLCELMIDKAAGSARELDGSCCCGQANGKAKAEESAKPP</sequence>
<reference evidence="1" key="1">
    <citation type="submission" date="2017-07" db="EMBL/GenBank/DDBJ databases">
        <authorList>
            <person name="Mikheyev A."/>
            <person name="Grau M."/>
        </authorList>
    </citation>
    <scope>NUCLEOTIDE SEQUENCE</scope>
    <source>
        <tissue evidence="1">Venom_gland</tissue>
    </source>
</reference>
<dbReference type="EMBL" id="IACJ01055751">
    <property type="protein sequence ID" value="LAA42434.1"/>
    <property type="molecule type" value="Transcribed_RNA"/>
</dbReference>
<name>A0A2D4F4M5_MICCO</name>
<accession>A0A2D4F4M5</accession>
<protein>
    <submittedName>
        <fullName evidence="1">Uncharacterized protein</fullName>
    </submittedName>
</protein>
<reference evidence="1" key="2">
    <citation type="submission" date="2017-11" db="EMBL/GenBank/DDBJ databases">
        <title>Coralsnake Venomics: Analyses of Venom Gland Transcriptomes and Proteomes of Six Brazilian Taxa.</title>
        <authorList>
            <person name="Aird S.D."/>
            <person name="Jorge da Silva N."/>
            <person name="Qiu L."/>
            <person name="Villar-Briones A."/>
            <person name="Aparecida-Saddi V."/>
            <person name="Campos-Telles M.P."/>
            <person name="Grau M."/>
            <person name="Mikheyev A.S."/>
        </authorList>
    </citation>
    <scope>NUCLEOTIDE SEQUENCE</scope>
    <source>
        <tissue evidence="1">Venom_gland</tissue>
    </source>
</reference>
<proteinExistence type="predicted"/>
<evidence type="ECO:0000313" key="1">
    <source>
        <dbReference type="EMBL" id="LAA42434.1"/>
    </source>
</evidence>
<dbReference type="EMBL" id="IACJ01055752">
    <property type="protein sequence ID" value="LAA42437.1"/>
    <property type="molecule type" value="Transcribed_RNA"/>
</dbReference>